<feature type="domain" description="PHTF1/2 N-terminal" evidence="7">
    <location>
        <begin position="12"/>
        <end position="114"/>
    </location>
</feature>
<dbReference type="Pfam" id="PF12129">
    <property type="entry name" value="PHTF1-2_N"/>
    <property type="match status" value="1"/>
</dbReference>
<reference evidence="8 9" key="1">
    <citation type="submission" date="2024-03" db="EMBL/GenBank/DDBJ databases">
        <title>Adaptation during the transition from Ophiocordyceps entomopathogen to insect associate is accompanied by gene loss and intensified selection.</title>
        <authorList>
            <person name="Ward C.M."/>
            <person name="Onetto C.A."/>
            <person name="Borneman A.R."/>
        </authorList>
    </citation>
    <scope>NUCLEOTIDE SEQUENCE [LARGE SCALE GENOMIC DNA]</scope>
    <source>
        <strain evidence="8">AWRI1</strain>
        <tissue evidence="8">Single Adult Female</tissue>
    </source>
</reference>
<dbReference type="InterPro" id="IPR021980">
    <property type="entry name" value="PHTF1/2_N"/>
</dbReference>
<feature type="transmembrane region" description="Helical" evidence="6">
    <location>
        <begin position="53"/>
        <end position="72"/>
    </location>
</feature>
<evidence type="ECO:0000256" key="1">
    <source>
        <dbReference type="ARBA" id="ARBA00004141"/>
    </source>
</evidence>
<sequence>MSQQTVCYLKFGSAFTKAKPKHGFLTVTRQAVLRLFLLPFYYQWWICQTSSRIFIALLVLYGLQLLNTFLYFSTWFPLDTLSSLDAIPPSEVLVPFAMMLVLSIIHSQIVSTHSSNGCSLGEQNIDEENRQYETDIDGSGSEPVSETSVHKKMPNNILSPSCAPVGKGVVMSMALAVIPCACRLADSLYDNNSSSARAVDSKFLIEPYCPAKHFSTITTLLSYLATVSRTCFGSSLRENSIIAIAVVERFCLAAIFFFLLTVAERTFKQRFLYAKFFSHLTSFRRARKSELPHFRLNKVRNIKSWLSVRSYLKELESPFKISGLSANPYLYTLTKVVMLSALSGILSEFLGFKLKLHKIKIK</sequence>
<feature type="transmembrane region" description="Helical" evidence="6">
    <location>
        <begin position="92"/>
        <end position="110"/>
    </location>
</feature>
<accession>A0AAN9U2C2</accession>
<evidence type="ECO:0000259" key="7">
    <source>
        <dbReference type="Pfam" id="PF12129"/>
    </source>
</evidence>
<feature type="transmembrane region" description="Helical" evidence="6">
    <location>
        <begin position="241"/>
        <end position="263"/>
    </location>
</feature>
<evidence type="ECO:0000313" key="9">
    <source>
        <dbReference type="Proteomes" id="UP001367676"/>
    </source>
</evidence>
<keyword evidence="4 6" id="KW-0472">Membrane</keyword>
<keyword evidence="9" id="KW-1185">Reference proteome</keyword>
<evidence type="ECO:0000256" key="3">
    <source>
        <dbReference type="ARBA" id="ARBA00022989"/>
    </source>
</evidence>
<evidence type="ECO:0000256" key="2">
    <source>
        <dbReference type="ARBA" id="ARBA00022692"/>
    </source>
</evidence>
<evidence type="ECO:0000256" key="4">
    <source>
        <dbReference type="ARBA" id="ARBA00023136"/>
    </source>
</evidence>
<protein>
    <recommendedName>
        <fullName evidence="7">PHTF1/2 N-terminal domain-containing protein</fullName>
    </recommendedName>
</protein>
<keyword evidence="3 6" id="KW-1133">Transmembrane helix</keyword>
<feature type="transmembrane region" description="Helical" evidence="6">
    <location>
        <begin position="329"/>
        <end position="352"/>
    </location>
</feature>
<dbReference type="GO" id="GO:0005783">
    <property type="term" value="C:endoplasmic reticulum"/>
    <property type="evidence" value="ECO:0007669"/>
    <property type="project" value="InterPro"/>
</dbReference>
<dbReference type="InterPro" id="IPR039775">
    <property type="entry name" value="PHTF1/2"/>
</dbReference>
<name>A0AAN9U2C2_9HEMI</name>
<comment type="subcellular location">
    <subcellularLocation>
        <location evidence="1">Membrane</location>
        <topology evidence="1">Multi-pass membrane protein</topology>
    </subcellularLocation>
</comment>
<dbReference type="PANTHER" id="PTHR12680">
    <property type="entry name" value="PUTATIVE HOMEODOMAIN TRANSCRIPTION FACTOR PHTF"/>
    <property type="match status" value="1"/>
</dbReference>
<dbReference type="EMBL" id="JBBCAQ010000006">
    <property type="protein sequence ID" value="KAK7603173.1"/>
    <property type="molecule type" value="Genomic_DNA"/>
</dbReference>
<evidence type="ECO:0000313" key="8">
    <source>
        <dbReference type="EMBL" id="KAK7603173.1"/>
    </source>
</evidence>
<keyword evidence="2 6" id="KW-0812">Transmembrane</keyword>
<dbReference type="PANTHER" id="PTHR12680:SF6">
    <property type="entry name" value="PROTEIN PHTF"/>
    <property type="match status" value="1"/>
</dbReference>
<comment type="caution">
    <text evidence="8">The sequence shown here is derived from an EMBL/GenBank/DDBJ whole genome shotgun (WGS) entry which is preliminary data.</text>
</comment>
<gene>
    <name evidence="8" type="ORF">V9T40_003172</name>
</gene>
<proteinExistence type="predicted"/>
<dbReference type="Proteomes" id="UP001367676">
    <property type="component" value="Unassembled WGS sequence"/>
</dbReference>
<organism evidence="8 9">
    <name type="scientific">Parthenolecanium corni</name>
    <dbReference type="NCBI Taxonomy" id="536013"/>
    <lineage>
        <taxon>Eukaryota</taxon>
        <taxon>Metazoa</taxon>
        <taxon>Ecdysozoa</taxon>
        <taxon>Arthropoda</taxon>
        <taxon>Hexapoda</taxon>
        <taxon>Insecta</taxon>
        <taxon>Pterygota</taxon>
        <taxon>Neoptera</taxon>
        <taxon>Paraneoptera</taxon>
        <taxon>Hemiptera</taxon>
        <taxon>Sternorrhyncha</taxon>
        <taxon>Coccoidea</taxon>
        <taxon>Coccidae</taxon>
        <taxon>Parthenolecanium</taxon>
    </lineage>
</organism>
<keyword evidence="5" id="KW-0325">Glycoprotein</keyword>
<dbReference type="AlphaFoldDB" id="A0AAN9U2C2"/>
<evidence type="ECO:0000256" key="5">
    <source>
        <dbReference type="ARBA" id="ARBA00023180"/>
    </source>
</evidence>
<evidence type="ECO:0000256" key="6">
    <source>
        <dbReference type="SAM" id="Phobius"/>
    </source>
</evidence>
<dbReference type="GO" id="GO:0016020">
    <property type="term" value="C:membrane"/>
    <property type="evidence" value="ECO:0007669"/>
    <property type="project" value="UniProtKB-SubCell"/>
</dbReference>